<dbReference type="PANTHER" id="PTHR33376">
    <property type="match status" value="1"/>
</dbReference>
<evidence type="ECO:0000256" key="3">
    <source>
        <dbReference type="PIRSR" id="PIRSR039026-2"/>
    </source>
</evidence>
<feature type="signal peptide" evidence="4">
    <location>
        <begin position="1"/>
        <end position="20"/>
    </location>
</feature>
<gene>
    <name evidence="5" type="ORF">DFO73_101621</name>
</gene>
<dbReference type="RefSeq" id="WP_110063291.1">
    <property type="nucleotide sequence ID" value="NZ_QGTW01000001.1"/>
</dbReference>
<organism evidence="5 6">
    <name type="scientific">Cytobacillus oceanisediminis</name>
    <dbReference type="NCBI Taxonomy" id="665099"/>
    <lineage>
        <taxon>Bacteria</taxon>
        <taxon>Bacillati</taxon>
        <taxon>Bacillota</taxon>
        <taxon>Bacilli</taxon>
        <taxon>Bacillales</taxon>
        <taxon>Bacillaceae</taxon>
        <taxon>Cytobacillus</taxon>
    </lineage>
</organism>
<name>A0A2V3A5J4_9BACI</name>
<dbReference type="Gene3D" id="3.40.190.10">
    <property type="entry name" value="Periplasmic binding protein-like II"/>
    <property type="match status" value="1"/>
</dbReference>
<dbReference type="PANTHER" id="PTHR33376:SF5">
    <property type="entry name" value="EXTRACYTOPLASMIC SOLUTE RECEPTOR PROTEIN"/>
    <property type="match status" value="1"/>
</dbReference>
<dbReference type="PIRSF" id="PIRSF039026">
    <property type="entry name" value="SiaP"/>
    <property type="match status" value="1"/>
</dbReference>
<evidence type="ECO:0000256" key="2">
    <source>
        <dbReference type="PIRSR" id="PIRSR039026-1"/>
    </source>
</evidence>
<dbReference type="SUPFAM" id="SSF53850">
    <property type="entry name" value="Periplasmic binding protein-like II"/>
    <property type="match status" value="1"/>
</dbReference>
<dbReference type="EMBL" id="QGTW01000001">
    <property type="protein sequence ID" value="PWW32357.1"/>
    <property type="molecule type" value="Genomic_DNA"/>
</dbReference>
<dbReference type="Pfam" id="PF03480">
    <property type="entry name" value="DctP"/>
    <property type="match status" value="1"/>
</dbReference>
<dbReference type="NCBIfam" id="NF037995">
    <property type="entry name" value="TRAP_S1"/>
    <property type="match status" value="1"/>
</dbReference>
<feature type="binding site" evidence="3">
    <location>
        <position position="229"/>
    </location>
    <ligand>
        <name>substrate</name>
    </ligand>
</feature>
<feature type="binding site" evidence="3">
    <location>
        <position position="230"/>
    </location>
    <ligand>
        <name>Na(+)</name>
        <dbReference type="ChEBI" id="CHEBI:29101"/>
    </ligand>
</feature>
<dbReference type="Proteomes" id="UP000247150">
    <property type="component" value="Unassembled WGS sequence"/>
</dbReference>
<feature type="chain" id="PRO_5039003511" evidence="4">
    <location>
        <begin position="21"/>
        <end position="377"/>
    </location>
</feature>
<evidence type="ECO:0000256" key="4">
    <source>
        <dbReference type="SAM" id="SignalP"/>
    </source>
</evidence>
<dbReference type="GO" id="GO:0031317">
    <property type="term" value="C:tripartite ATP-independent periplasmic transporter complex"/>
    <property type="evidence" value="ECO:0007669"/>
    <property type="project" value="InterPro"/>
</dbReference>
<evidence type="ECO:0000313" key="6">
    <source>
        <dbReference type="Proteomes" id="UP000247150"/>
    </source>
</evidence>
<evidence type="ECO:0000256" key="1">
    <source>
        <dbReference type="ARBA" id="ARBA00022729"/>
    </source>
</evidence>
<accession>A0A2V3A5J4</accession>
<proteinExistence type="predicted"/>
<dbReference type="InterPro" id="IPR018389">
    <property type="entry name" value="DctP_fam"/>
</dbReference>
<dbReference type="InterPro" id="IPR038404">
    <property type="entry name" value="TRAP_DctP_sf"/>
</dbReference>
<dbReference type="PROSITE" id="PS51257">
    <property type="entry name" value="PROKAR_LIPOPROTEIN"/>
    <property type="match status" value="1"/>
</dbReference>
<sequence length="377" mass="41734">MRSKKSIVLMFTMMLVLLLAGCLNNSTPASNSDSSSSSSGGSGGETFNWRMASVWAEGSLQYEQDERFVNLVNQLSNGRLNIKLHSVGELAPANQVLDLVSGGTVEMGGDWPNYWSGKNTAFELLGSQAMGLTNWDYFLWINQGGGMEAYNEIYGKFNTVYFPHSISGMESGIRSNKPIESLEDLKGMKIRMAGLIQSELIQQLGATPVTLATQEIYEALQRGVIDAAEYSSPYSDEVTKMYEVTKYWLTPGFHQTSSVYGAMINKDAWAKLPEDLQAVVEKASKAAQTENASQYAYNDAEAAQRMVNEYGIKTTELSDEEMAKLHDMVSAIVEKLGSENPDFEKVLNSQLEYLKMYAPYRDLQGDWSFGNNAKVAE</sequence>
<evidence type="ECO:0000313" key="5">
    <source>
        <dbReference type="EMBL" id="PWW32357.1"/>
    </source>
</evidence>
<dbReference type="GO" id="GO:0046872">
    <property type="term" value="F:metal ion binding"/>
    <property type="evidence" value="ECO:0007669"/>
    <property type="project" value="UniProtKB-KW"/>
</dbReference>
<comment type="caution">
    <text evidence="5">The sequence shown here is derived from an EMBL/GenBank/DDBJ whole genome shotgun (WGS) entry which is preliminary data.</text>
</comment>
<feature type="binding site" evidence="2">
    <location>
        <position position="170"/>
    </location>
    <ligand>
        <name>substrate</name>
    </ligand>
</feature>
<keyword evidence="1 4" id="KW-0732">Signal</keyword>
<dbReference type="GO" id="GO:0055085">
    <property type="term" value="P:transmembrane transport"/>
    <property type="evidence" value="ECO:0007669"/>
    <property type="project" value="InterPro"/>
</dbReference>
<keyword evidence="3" id="KW-0479">Metal-binding</keyword>
<dbReference type="AlphaFoldDB" id="A0A2V3A5J4"/>
<dbReference type="OrthoDB" id="9815946at2"/>
<reference evidence="5 6" key="1">
    <citation type="submission" date="2018-05" db="EMBL/GenBank/DDBJ databases">
        <title>Freshwater and sediment microbial communities from various areas in North America, analyzing microbe dynamics in response to fracking.</title>
        <authorList>
            <person name="Lamendella R."/>
        </authorList>
    </citation>
    <scope>NUCLEOTIDE SEQUENCE [LARGE SCALE GENOMIC DNA]</scope>
    <source>
        <strain evidence="5 6">15_TX</strain>
    </source>
</reference>
<feature type="binding site" evidence="2">
    <location>
        <position position="191"/>
    </location>
    <ligand>
        <name>substrate</name>
    </ligand>
</feature>
<feature type="binding site" evidence="3">
    <location>
        <position position="255"/>
    </location>
    <ligand>
        <name>substrate</name>
    </ligand>
</feature>
<protein>
    <submittedName>
        <fullName evidence="5">TRAP-type mannitol/chloroaromatic compound transport system substrate-binding protein</fullName>
    </submittedName>
</protein>
<dbReference type="Gene3D" id="3.40.190.170">
    <property type="entry name" value="Bacterial extracellular solute-binding protein, family 7"/>
    <property type="match status" value="1"/>
</dbReference>
<dbReference type="InterPro" id="IPR026289">
    <property type="entry name" value="SBP_TakP-like"/>
</dbReference>